<keyword evidence="7 11" id="KW-0418">Kinase</keyword>
<protein>
    <recommendedName>
        <fullName evidence="3">diphosphoinositol-pentakisphosphate 1-kinase</fullName>
        <ecNumber evidence="3">2.7.4.24</ecNumber>
    </recommendedName>
</protein>
<evidence type="ECO:0000256" key="1">
    <source>
        <dbReference type="ARBA" id="ARBA00004496"/>
    </source>
</evidence>
<dbReference type="GO" id="GO:0000828">
    <property type="term" value="F:inositol hexakisphosphate kinase activity"/>
    <property type="evidence" value="ECO:0007669"/>
    <property type="project" value="TreeGrafter"/>
</dbReference>
<dbReference type="AlphaFoldDB" id="A0A9W7Y0I8"/>
<dbReference type="GO" id="GO:0005524">
    <property type="term" value="F:ATP binding"/>
    <property type="evidence" value="ECO:0007669"/>
    <property type="project" value="UniProtKB-KW"/>
</dbReference>
<sequence>LIRDLQEVRMEPTARTRFYFTKESHVHTLLNLVFLMPTTVPYDNVGELDYLTHIMFEVYERTPDIDAGVEREYSVRIGFSPGANCLHILDTAMDSTHALKVLPRKSFIQHMSLNAVIAMPHGLLDDECCWLAGQTTGTGSGGA</sequence>
<dbReference type="GO" id="GO:0032958">
    <property type="term" value="P:inositol phosphate biosynthetic process"/>
    <property type="evidence" value="ECO:0007669"/>
    <property type="project" value="TreeGrafter"/>
</dbReference>
<dbReference type="EC" id="2.7.4.24" evidence="3"/>
<name>A0A9W7Y0I8_9FUNG</name>
<evidence type="ECO:0000256" key="7">
    <source>
        <dbReference type="ARBA" id="ARBA00022777"/>
    </source>
</evidence>
<dbReference type="OrthoDB" id="18042at2759"/>
<keyword evidence="5" id="KW-0808">Transferase</keyword>
<evidence type="ECO:0000256" key="4">
    <source>
        <dbReference type="ARBA" id="ARBA00022490"/>
    </source>
</evidence>
<evidence type="ECO:0000256" key="6">
    <source>
        <dbReference type="ARBA" id="ARBA00022741"/>
    </source>
</evidence>
<evidence type="ECO:0000256" key="2">
    <source>
        <dbReference type="ARBA" id="ARBA00005609"/>
    </source>
</evidence>
<dbReference type="Pfam" id="PF00328">
    <property type="entry name" value="His_Phos_2"/>
    <property type="match status" value="1"/>
</dbReference>
<dbReference type="GO" id="GO:0005829">
    <property type="term" value="C:cytosol"/>
    <property type="evidence" value="ECO:0007669"/>
    <property type="project" value="TreeGrafter"/>
</dbReference>
<gene>
    <name evidence="11" type="primary">VIP1_2</name>
    <name evidence="11" type="ORF">LPJ61_006006</name>
</gene>
<accession>A0A9W7Y0I8</accession>
<keyword evidence="12" id="KW-1185">Reference proteome</keyword>
<evidence type="ECO:0000256" key="9">
    <source>
        <dbReference type="ARBA" id="ARBA00033696"/>
    </source>
</evidence>
<reference evidence="11" key="1">
    <citation type="submission" date="2022-07" db="EMBL/GenBank/DDBJ databases">
        <title>Phylogenomic reconstructions and comparative analyses of Kickxellomycotina fungi.</title>
        <authorList>
            <person name="Reynolds N.K."/>
            <person name="Stajich J.E."/>
            <person name="Barry K."/>
            <person name="Grigoriev I.V."/>
            <person name="Crous P."/>
            <person name="Smith M.E."/>
        </authorList>
    </citation>
    <scope>NUCLEOTIDE SEQUENCE</scope>
    <source>
        <strain evidence="11">BCRC 34381</strain>
    </source>
</reference>
<keyword evidence="4" id="KW-0963">Cytoplasm</keyword>
<dbReference type="InterPro" id="IPR000560">
    <property type="entry name" value="His_Pase_clade-2"/>
</dbReference>
<organism evidence="11 12">
    <name type="scientific">Coemansia biformis</name>
    <dbReference type="NCBI Taxonomy" id="1286918"/>
    <lineage>
        <taxon>Eukaryota</taxon>
        <taxon>Fungi</taxon>
        <taxon>Fungi incertae sedis</taxon>
        <taxon>Zoopagomycota</taxon>
        <taxon>Kickxellomycotina</taxon>
        <taxon>Kickxellomycetes</taxon>
        <taxon>Kickxellales</taxon>
        <taxon>Kickxellaceae</taxon>
        <taxon>Coemansia</taxon>
    </lineage>
</organism>
<comment type="similarity">
    <text evidence="2">Belongs to the histidine acid phosphatase family. VIP1 subfamily.</text>
</comment>
<proteinExistence type="inferred from homology"/>
<evidence type="ECO:0000256" key="3">
    <source>
        <dbReference type="ARBA" id="ARBA00012893"/>
    </source>
</evidence>
<dbReference type="InterPro" id="IPR037446">
    <property type="entry name" value="His_Pase_VIP1"/>
</dbReference>
<dbReference type="GO" id="GO:0033857">
    <property type="term" value="F:5-diphosphoinositol pentakisphosphate 1-kinase activity"/>
    <property type="evidence" value="ECO:0007669"/>
    <property type="project" value="TreeGrafter"/>
</dbReference>
<evidence type="ECO:0000313" key="12">
    <source>
        <dbReference type="Proteomes" id="UP001143981"/>
    </source>
</evidence>
<keyword evidence="6" id="KW-0547">Nucleotide-binding</keyword>
<evidence type="ECO:0000256" key="10">
    <source>
        <dbReference type="ARBA" id="ARBA00034629"/>
    </source>
</evidence>
<comment type="subcellular location">
    <subcellularLocation>
        <location evidence="1">Cytoplasm</location>
    </subcellularLocation>
</comment>
<comment type="catalytic activity">
    <reaction evidence="10">
        <text>1D-myo-inositol hexakisphosphate + ATP = 1-diphospho-1D-myo-inositol 2,3,4,5,6-pentakisphosphate + ADP</text>
        <dbReference type="Rhea" id="RHEA:37459"/>
        <dbReference type="ChEBI" id="CHEBI:30616"/>
        <dbReference type="ChEBI" id="CHEBI:58130"/>
        <dbReference type="ChEBI" id="CHEBI:74946"/>
        <dbReference type="ChEBI" id="CHEBI:456216"/>
        <dbReference type="EC" id="2.7.4.24"/>
    </reaction>
    <physiologicalReaction direction="left-to-right" evidence="10">
        <dbReference type="Rhea" id="RHEA:37460"/>
    </physiologicalReaction>
</comment>
<feature type="non-terminal residue" evidence="11">
    <location>
        <position position="143"/>
    </location>
</feature>
<dbReference type="GO" id="GO:0006020">
    <property type="term" value="P:inositol metabolic process"/>
    <property type="evidence" value="ECO:0007669"/>
    <property type="project" value="TreeGrafter"/>
</dbReference>
<keyword evidence="8" id="KW-0067">ATP-binding</keyword>
<dbReference type="Proteomes" id="UP001143981">
    <property type="component" value="Unassembled WGS sequence"/>
</dbReference>
<dbReference type="PANTHER" id="PTHR12750:SF9">
    <property type="entry name" value="INOSITOL HEXAKISPHOSPHATE AND DIPHOSPHOINOSITOL-PENTAKISPHOSPHATE KINASE"/>
    <property type="match status" value="1"/>
</dbReference>
<dbReference type="PANTHER" id="PTHR12750">
    <property type="entry name" value="DIPHOSPHOINOSITOL PENTAKISPHOSPHATE KINASE"/>
    <property type="match status" value="1"/>
</dbReference>
<evidence type="ECO:0000256" key="8">
    <source>
        <dbReference type="ARBA" id="ARBA00022840"/>
    </source>
</evidence>
<evidence type="ECO:0000256" key="5">
    <source>
        <dbReference type="ARBA" id="ARBA00022679"/>
    </source>
</evidence>
<dbReference type="InterPro" id="IPR029033">
    <property type="entry name" value="His_PPase_superfam"/>
</dbReference>
<dbReference type="EMBL" id="JANBOI010002459">
    <property type="protein sequence ID" value="KAJ1721712.1"/>
    <property type="molecule type" value="Genomic_DNA"/>
</dbReference>
<comment type="catalytic activity">
    <reaction evidence="9">
        <text>5-diphospho-1D-myo-inositol 1,2,3,4,6-pentakisphosphate + ATP + H(+) = 1,5-bis(diphospho)-1D-myo-inositol 2,3,4,6-tetrakisphosphate + ADP</text>
        <dbReference type="Rhea" id="RHEA:10276"/>
        <dbReference type="ChEBI" id="CHEBI:15378"/>
        <dbReference type="ChEBI" id="CHEBI:30616"/>
        <dbReference type="ChEBI" id="CHEBI:58628"/>
        <dbReference type="ChEBI" id="CHEBI:77983"/>
        <dbReference type="ChEBI" id="CHEBI:456216"/>
        <dbReference type="EC" id="2.7.4.24"/>
    </reaction>
    <physiologicalReaction direction="left-to-right" evidence="9">
        <dbReference type="Rhea" id="RHEA:10277"/>
    </physiologicalReaction>
</comment>
<evidence type="ECO:0000313" key="11">
    <source>
        <dbReference type="EMBL" id="KAJ1721712.1"/>
    </source>
</evidence>
<dbReference type="SUPFAM" id="SSF53254">
    <property type="entry name" value="Phosphoglycerate mutase-like"/>
    <property type="match status" value="1"/>
</dbReference>
<comment type="caution">
    <text evidence="11">The sequence shown here is derived from an EMBL/GenBank/DDBJ whole genome shotgun (WGS) entry which is preliminary data.</text>
</comment>